<accession>A0ABN7W991</accession>
<organism evidence="1 2">
    <name type="scientific">Gigaspora margarita</name>
    <dbReference type="NCBI Taxonomy" id="4874"/>
    <lineage>
        <taxon>Eukaryota</taxon>
        <taxon>Fungi</taxon>
        <taxon>Fungi incertae sedis</taxon>
        <taxon>Mucoromycota</taxon>
        <taxon>Glomeromycotina</taxon>
        <taxon>Glomeromycetes</taxon>
        <taxon>Diversisporales</taxon>
        <taxon>Gigasporaceae</taxon>
        <taxon>Gigaspora</taxon>
    </lineage>
</organism>
<dbReference type="InterPro" id="IPR043129">
    <property type="entry name" value="ATPase_NBD"/>
</dbReference>
<gene>
    <name evidence="1" type="ORF">GMARGA_LOCUS28199</name>
</gene>
<comment type="caution">
    <text evidence="1">The sequence shown here is derived from an EMBL/GenBank/DDBJ whole genome shotgun (WGS) entry which is preliminary data.</text>
</comment>
<feature type="non-terminal residue" evidence="1">
    <location>
        <position position="1"/>
    </location>
</feature>
<name>A0ABN7W991_GIGMA</name>
<dbReference type="PANTHER" id="PTHR14187:SF5">
    <property type="entry name" value="HEAT SHOCK 70 KDA PROTEIN 12A"/>
    <property type="match status" value="1"/>
</dbReference>
<reference evidence="1 2" key="1">
    <citation type="submission" date="2021-06" db="EMBL/GenBank/DDBJ databases">
        <authorList>
            <person name="Kallberg Y."/>
            <person name="Tangrot J."/>
            <person name="Rosling A."/>
        </authorList>
    </citation>
    <scope>NUCLEOTIDE SEQUENCE [LARGE SCALE GENOMIC DNA]</scope>
    <source>
        <strain evidence="1 2">120-4 pot B 10/14</strain>
    </source>
</reference>
<sequence>FNENSPSDKQDYAIHSNSHASSLYLPDTLSIDFSSQKNINYQEGFSENSASDKQDYAIQSNFSIQKIINYQEVDWSFAYSNINDPYGIITNDTWPGTTGVLKTNTALRYNQFFNEVEEWGLPALVQKPSRRAKRQTITSKTVELFKLHLANIPEKEKPMLPKGLDYKNAINDYLREIEILVLKLNVFLKIGKLSYETIVNRWPNVNFMEQVLIIMTVPAEFTKQANATIRGCAYMSGLISSLYLEKLQLCTEPEAAAIYCMRTLKENYVIEVGSSFMIVDCGDGEITERSSDFCGSTYVDKEFIKFLRRKVGDSAINLLYKNHYYQLQNIIKEFCRDVKLPFTDNRKDFRTYKFDIGEVCPMLKQYVTGTTKVELDEDDWIINLEFEDVKAMFDPVIDKIIRLINGQLNTRGTCAAMFLVGGFSESKYLQTRIKLEFEVPRVCEYIEAP</sequence>
<dbReference type="PANTHER" id="PTHR14187">
    <property type="entry name" value="ALPHA KINASE/ELONGATION FACTOR 2 KINASE"/>
    <property type="match status" value="1"/>
</dbReference>
<dbReference type="EMBL" id="CAJVQB010035686">
    <property type="protein sequence ID" value="CAG8822883.1"/>
    <property type="molecule type" value="Genomic_DNA"/>
</dbReference>
<evidence type="ECO:0000313" key="1">
    <source>
        <dbReference type="EMBL" id="CAG8822883.1"/>
    </source>
</evidence>
<dbReference type="Gene3D" id="3.90.640.10">
    <property type="entry name" value="Actin, Chain A, domain 4"/>
    <property type="match status" value="1"/>
</dbReference>
<evidence type="ECO:0000313" key="2">
    <source>
        <dbReference type="Proteomes" id="UP000789901"/>
    </source>
</evidence>
<protein>
    <submittedName>
        <fullName evidence="1">6458_t:CDS:1</fullName>
    </submittedName>
</protein>
<dbReference type="Proteomes" id="UP000789901">
    <property type="component" value="Unassembled WGS sequence"/>
</dbReference>
<proteinExistence type="predicted"/>
<dbReference type="Gene3D" id="3.30.420.40">
    <property type="match status" value="2"/>
</dbReference>
<keyword evidence="2" id="KW-1185">Reference proteome</keyword>
<dbReference type="SUPFAM" id="SSF53067">
    <property type="entry name" value="Actin-like ATPase domain"/>
    <property type="match status" value="1"/>
</dbReference>